<gene>
    <name evidence="2" type="ORF">N783_18410</name>
</gene>
<feature type="transmembrane region" description="Helical" evidence="1">
    <location>
        <begin position="7"/>
        <end position="25"/>
    </location>
</feature>
<dbReference type="AlphaFoldDB" id="A0A0A5GHY7"/>
<comment type="caution">
    <text evidence="2">The sequence shown here is derived from an EMBL/GenBank/DDBJ whole genome shotgun (WGS) entry which is preliminary data.</text>
</comment>
<feature type="transmembrane region" description="Helical" evidence="1">
    <location>
        <begin position="31"/>
        <end position="53"/>
    </location>
</feature>
<accession>A0A0A5GHY7</accession>
<dbReference type="Proteomes" id="UP000030403">
    <property type="component" value="Unassembled WGS sequence"/>
</dbReference>
<evidence type="ECO:0000313" key="2">
    <source>
        <dbReference type="EMBL" id="KGX90833.1"/>
    </source>
</evidence>
<keyword evidence="1" id="KW-0812">Transmembrane</keyword>
<proteinExistence type="predicted"/>
<keyword evidence="3" id="KW-1185">Reference proteome</keyword>
<keyword evidence="1" id="KW-0472">Membrane</keyword>
<evidence type="ECO:0000313" key="3">
    <source>
        <dbReference type="Proteomes" id="UP000030403"/>
    </source>
</evidence>
<dbReference type="EMBL" id="AVPF01000005">
    <property type="protein sequence ID" value="KGX90833.1"/>
    <property type="molecule type" value="Genomic_DNA"/>
</dbReference>
<evidence type="ECO:0000256" key="1">
    <source>
        <dbReference type="SAM" id="Phobius"/>
    </source>
</evidence>
<name>A0A0A5GHY7_9BACI</name>
<keyword evidence="1" id="KW-1133">Transmembrane helix</keyword>
<dbReference type="RefSeq" id="WP_027445495.1">
    <property type="nucleotide sequence ID" value="NZ_AULJ01000012.1"/>
</dbReference>
<organism evidence="2 3">
    <name type="scientific">Pontibacillus marinus BH030004 = DSM 16465</name>
    <dbReference type="NCBI Taxonomy" id="1385511"/>
    <lineage>
        <taxon>Bacteria</taxon>
        <taxon>Bacillati</taxon>
        <taxon>Bacillota</taxon>
        <taxon>Bacilli</taxon>
        <taxon>Bacillales</taxon>
        <taxon>Bacillaceae</taxon>
        <taxon>Pontibacillus</taxon>
    </lineage>
</organism>
<protein>
    <submittedName>
        <fullName evidence="2">Uncharacterized protein</fullName>
    </submittedName>
</protein>
<sequence length="59" mass="6709">MTKEDKKIGLYIILFWIVLIIPFWLTTEGTGVLILIPLITVAVISIIVYYLAVTIKDDD</sequence>
<reference evidence="2 3" key="1">
    <citation type="submission" date="2013-08" db="EMBL/GenBank/DDBJ databases">
        <authorList>
            <person name="Huang J."/>
            <person name="Wang G."/>
        </authorList>
    </citation>
    <scope>NUCLEOTIDE SEQUENCE [LARGE SCALE GENOMIC DNA]</scope>
    <source>
        <strain evidence="2 3">BH030004</strain>
    </source>
</reference>